<dbReference type="Gene3D" id="3.80.10.10">
    <property type="entry name" value="Ribonuclease Inhibitor"/>
    <property type="match status" value="2"/>
</dbReference>
<dbReference type="SUPFAM" id="SSF52058">
    <property type="entry name" value="L domain-like"/>
    <property type="match status" value="1"/>
</dbReference>
<keyword evidence="3" id="KW-1185">Reference proteome</keyword>
<dbReference type="SUPFAM" id="SSF48403">
    <property type="entry name" value="Ankyrin repeat"/>
    <property type="match status" value="1"/>
</dbReference>
<evidence type="ECO:0000256" key="1">
    <source>
        <dbReference type="SAM" id="MobiDB-lite"/>
    </source>
</evidence>
<feature type="compositionally biased region" description="Basic and acidic residues" evidence="1">
    <location>
        <begin position="441"/>
        <end position="451"/>
    </location>
</feature>
<dbReference type="OrthoDB" id="39446at2759"/>
<dbReference type="InterPro" id="IPR032675">
    <property type="entry name" value="LRR_dom_sf"/>
</dbReference>
<dbReference type="InterPro" id="IPR002110">
    <property type="entry name" value="Ankyrin_rpt"/>
</dbReference>
<reference evidence="3" key="1">
    <citation type="journal article" date="2023" name="Commun. Biol.">
        <title>Genome analysis of Parmales, the sister group of diatoms, reveals the evolutionary specialization of diatoms from phago-mixotrophs to photoautotrophs.</title>
        <authorList>
            <person name="Ban H."/>
            <person name="Sato S."/>
            <person name="Yoshikawa S."/>
            <person name="Yamada K."/>
            <person name="Nakamura Y."/>
            <person name="Ichinomiya M."/>
            <person name="Sato N."/>
            <person name="Blanc-Mathieu R."/>
            <person name="Endo H."/>
            <person name="Kuwata A."/>
            <person name="Ogata H."/>
        </authorList>
    </citation>
    <scope>NUCLEOTIDE SEQUENCE [LARGE SCALE GENOMIC DNA]</scope>
    <source>
        <strain evidence="3">NIES 3701</strain>
    </source>
</reference>
<gene>
    <name evidence="2" type="ORF">TrST_g8961</name>
</gene>
<dbReference type="Gene3D" id="1.25.40.20">
    <property type="entry name" value="Ankyrin repeat-containing domain"/>
    <property type="match status" value="1"/>
</dbReference>
<evidence type="ECO:0000313" key="2">
    <source>
        <dbReference type="EMBL" id="GMH99414.1"/>
    </source>
</evidence>
<dbReference type="Pfam" id="PF13306">
    <property type="entry name" value="LRR_5"/>
    <property type="match status" value="1"/>
</dbReference>
<dbReference type="PANTHER" id="PTHR45661">
    <property type="entry name" value="SURFACE ANTIGEN"/>
    <property type="match status" value="1"/>
</dbReference>
<evidence type="ECO:0000313" key="3">
    <source>
        <dbReference type="Proteomes" id="UP001165085"/>
    </source>
</evidence>
<sequence length="451" mass="50235">MVEVVYQKEDGEKYKGREDITKVVVASDVDIIPSNAFRGCKNLVDFDFGGSKVSKIGSRAFYETGITKMKFPDSLKEIGLYAFAYSNLKEVEIKVEMIDEATFSNCHSLEKVILKEGVKSVKFEAFQNSKNITTFLWPDSVKEVGSDVFRGCDKLHELAKSSVQEEVIEHLKDSNLPPLVNLCRLDGKLEEIKRILLENPEAIKKIVSNGRNALSYYSQFGSSLKVLKLLLEAHQDGAKNEDASSKRNPLSYYCSNSSCSPEVVKMLLEAHPDGVKNEDAERKRNPLSYYCENKSSFPEGLKVLLEAHQDGAKNEDALSKRNPLSYYCSNSSCSPEMVKVLLEAQPAGVKNEDALSKRNPLSYYCSNESCSSEMVKVLLEAHPAGVKNEDALSKRNPLSYYCENKSCKNNGMESLLKAHLEGATNEDASIKSNSLYSEMRASAETKKATRP</sequence>
<protein>
    <submittedName>
        <fullName evidence="2">Uncharacterized protein</fullName>
    </submittedName>
</protein>
<organism evidence="2 3">
    <name type="scientific">Triparma strigata</name>
    <dbReference type="NCBI Taxonomy" id="1606541"/>
    <lineage>
        <taxon>Eukaryota</taxon>
        <taxon>Sar</taxon>
        <taxon>Stramenopiles</taxon>
        <taxon>Ochrophyta</taxon>
        <taxon>Bolidophyceae</taxon>
        <taxon>Parmales</taxon>
        <taxon>Triparmaceae</taxon>
        <taxon>Triparma</taxon>
    </lineage>
</organism>
<dbReference type="InterPro" id="IPR026906">
    <property type="entry name" value="LRR_5"/>
</dbReference>
<feature type="region of interest" description="Disordered" evidence="1">
    <location>
        <begin position="427"/>
        <end position="451"/>
    </location>
</feature>
<feature type="compositionally biased region" description="Polar residues" evidence="1">
    <location>
        <begin position="427"/>
        <end position="436"/>
    </location>
</feature>
<accession>A0A9W7C584</accession>
<dbReference type="EMBL" id="BRXY01000545">
    <property type="protein sequence ID" value="GMH99414.1"/>
    <property type="molecule type" value="Genomic_DNA"/>
</dbReference>
<proteinExistence type="predicted"/>
<dbReference type="Proteomes" id="UP001165085">
    <property type="component" value="Unassembled WGS sequence"/>
</dbReference>
<dbReference type="InterPro" id="IPR036770">
    <property type="entry name" value="Ankyrin_rpt-contain_sf"/>
</dbReference>
<dbReference type="AlphaFoldDB" id="A0A9W7C584"/>
<dbReference type="InterPro" id="IPR053139">
    <property type="entry name" value="Surface_bspA-like"/>
</dbReference>
<dbReference type="PANTHER" id="PTHR45661:SF3">
    <property type="entry name" value="IG-LIKE DOMAIN-CONTAINING PROTEIN"/>
    <property type="match status" value="1"/>
</dbReference>
<comment type="caution">
    <text evidence="2">The sequence shown here is derived from an EMBL/GenBank/DDBJ whole genome shotgun (WGS) entry which is preliminary data.</text>
</comment>
<dbReference type="SMART" id="SM00248">
    <property type="entry name" value="ANK"/>
    <property type="match status" value="5"/>
</dbReference>
<name>A0A9W7C584_9STRA</name>